<dbReference type="Proteomes" id="UP000293995">
    <property type="component" value="Chromosome"/>
</dbReference>
<protein>
    <submittedName>
        <fullName evidence="2">Uncharacterized protein</fullName>
    </submittedName>
</protein>
<evidence type="ECO:0000256" key="1">
    <source>
        <dbReference type="SAM" id="MobiDB-lite"/>
    </source>
</evidence>
<accession>A0A4P6EGF5</accession>
<proteinExistence type="predicted"/>
<organism evidence="2 3">
    <name type="scientific">Microbacterium protaetiae</name>
    <dbReference type="NCBI Taxonomy" id="2509458"/>
    <lineage>
        <taxon>Bacteria</taxon>
        <taxon>Bacillati</taxon>
        <taxon>Actinomycetota</taxon>
        <taxon>Actinomycetes</taxon>
        <taxon>Micrococcales</taxon>
        <taxon>Microbacteriaceae</taxon>
        <taxon>Microbacterium</taxon>
    </lineage>
</organism>
<feature type="region of interest" description="Disordered" evidence="1">
    <location>
        <begin position="112"/>
        <end position="150"/>
    </location>
</feature>
<evidence type="ECO:0000313" key="3">
    <source>
        <dbReference type="Proteomes" id="UP000293995"/>
    </source>
</evidence>
<gene>
    <name evidence="2" type="ORF">ET475_04000</name>
</gene>
<dbReference type="EMBL" id="CP035494">
    <property type="protein sequence ID" value="QAY59237.1"/>
    <property type="molecule type" value="Genomic_DNA"/>
</dbReference>
<dbReference type="AlphaFoldDB" id="A0A4P6EGF5"/>
<dbReference type="KEGG" id="mprt:ET475_04000"/>
<keyword evidence="3" id="KW-1185">Reference proteome</keyword>
<reference evidence="2 3" key="1">
    <citation type="submission" date="2019-01" db="EMBL/GenBank/DDBJ databases">
        <title>Genome sequencing of strain DFW100M-13.</title>
        <authorList>
            <person name="Heo J."/>
            <person name="Kim S.-J."/>
            <person name="Kim J.-S."/>
            <person name="Hong S.-B."/>
            <person name="Kwon S.-W."/>
        </authorList>
    </citation>
    <scope>NUCLEOTIDE SEQUENCE [LARGE SCALE GENOMIC DNA]</scope>
    <source>
        <strain evidence="2 3">DFW100M-13</strain>
    </source>
</reference>
<sequence>MDETVVQHNHAKLSDHASQVPASDIINEVHGDGAEPGTLDFLLRLEEAVAMVGEHTDVVRVTVHQHAEALKQAASALDETDQSAVDDARRLSDVVTQTAQDTTADDVHQAQQFLDAEKKDDTNAADAGTGQAGPASTKSPVPDVDPTTGL</sequence>
<evidence type="ECO:0000313" key="2">
    <source>
        <dbReference type="EMBL" id="QAY59237.1"/>
    </source>
</evidence>
<name>A0A4P6EGF5_9MICO</name>